<dbReference type="GO" id="GO:0003700">
    <property type="term" value="F:DNA-binding transcription factor activity"/>
    <property type="evidence" value="ECO:0007669"/>
    <property type="project" value="TreeGrafter"/>
</dbReference>
<dbReference type="PANTHER" id="PTHR46797:SF1">
    <property type="entry name" value="METHYLPHOSPHONATE SYNTHASE"/>
    <property type="match status" value="1"/>
</dbReference>
<proteinExistence type="predicted"/>
<dbReference type="PANTHER" id="PTHR46797">
    <property type="entry name" value="HTH-TYPE TRANSCRIPTIONAL REGULATOR"/>
    <property type="match status" value="1"/>
</dbReference>
<dbReference type="RefSeq" id="WP_246433726.1">
    <property type="nucleotide sequence ID" value="NZ_JACHGJ010000001.1"/>
</dbReference>
<dbReference type="InterPro" id="IPR011051">
    <property type="entry name" value="RmlC_Cupin_sf"/>
</dbReference>
<dbReference type="InterPro" id="IPR010982">
    <property type="entry name" value="Lambda_DNA-bd_dom_sf"/>
</dbReference>
<organism evidence="3 4">
    <name type="scientific">Spirochaeta isovalerica</name>
    <dbReference type="NCBI Taxonomy" id="150"/>
    <lineage>
        <taxon>Bacteria</taxon>
        <taxon>Pseudomonadati</taxon>
        <taxon>Spirochaetota</taxon>
        <taxon>Spirochaetia</taxon>
        <taxon>Spirochaetales</taxon>
        <taxon>Spirochaetaceae</taxon>
        <taxon>Spirochaeta</taxon>
    </lineage>
</organism>
<dbReference type="InterPro" id="IPR001387">
    <property type="entry name" value="Cro/C1-type_HTH"/>
</dbReference>
<evidence type="ECO:0000313" key="3">
    <source>
        <dbReference type="EMBL" id="MBB6478575.1"/>
    </source>
</evidence>
<dbReference type="EMBL" id="JACHGJ010000001">
    <property type="protein sequence ID" value="MBB6478575.1"/>
    <property type="molecule type" value="Genomic_DNA"/>
</dbReference>
<dbReference type="InterPro" id="IPR050807">
    <property type="entry name" value="TransReg_Diox_bact_type"/>
</dbReference>
<feature type="domain" description="HTH cro/C1-type" evidence="2">
    <location>
        <begin position="13"/>
        <end position="67"/>
    </location>
</feature>
<comment type="caution">
    <text evidence="3">The sequence shown here is derived from an EMBL/GenBank/DDBJ whole genome shotgun (WGS) entry which is preliminary data.</text>
</comment>
<dbReference type="SMART" id="SM00530">
    <property type="entry name" value="HTH_XRE"/>
    <property type="match status" value="1"/>
</dbReference>
<dbReference type="CDD" id="cd02209">
    <property type="entry name" value="cupin_XRE_C"/>
    <property type="match status" value="1"/>
</dbReference>
<reference evidence="3 4" key="1">
    <citation type="submission" date="2020-08" db="EMBL/GenBank/DDBJ databases">
        <title>Genomic Encyclopedia of Type Strains, Phase IV (KMG-IV): sequencing the most valuable type-strain genomes for metagenomic binning, comparative biology and taxonomic classification.</title>
        <authorList>
            <person name="Goeker M."/>
        </authorList>
    </citation>
    <scope>NUCLEOTIDE SEQUENCE [LARGE SCALE GENOMIC DNA]</scope>
    <source>
        <strain evidence="3 4">DSM 2461</strain>
    </source>
</reference>
<dbReference type="Proteomes" id="UP000587760">
    <property type="component" value="Unassembled WGS sequence"/>
</dbReference>
<dbReference type="PROSITE" id="PS50943">
    <property type="entry name" value="HTH_CROC1"/>
    <property type="match status" value="1"/>
</dbReference>
<dbReference type="SUPFAM" id="SSF47413">
    <property type="entry name" value="lambda repressor-like DNA-binding domains"/>
    <property type="match status" value="1"/>
</dbReference>
<evidence type="ECO:0000313" key="4">
    <source>
        <dbReference type="Proteomes" id="UP000587760"/>
    </source>
</evidence>
<dbReference type="GO" id="GO:0003677">
    <property type="term" value="F:DNA binding"/>
    <property type="evidence" value="ECO:0007669"/>
    <property type="project" value="UniProtKB-KW"/>
</dbReference>
<dbReference type="GO" id="GO:0005829">
    <property type="term" value="C:cytosol"/>
    <property type="evidence" value="ECO:0007669"/>
    <property type="project" value="TreeGrafter"/>
</dbReference>
<evidence type="ECO:0000256" key="1">
    <source>
        <dbReference type="ARBA" id="ARBA00023125"/>
    </source>
</evidence>
<name>A0A841R3Y2_9SPIO</name>
<dbReference type="Gene3D" id="2.60.120.10">
    <property type="entry name" value="Jelly Rolls"/>
    <property type="match status" value="1"/>
</dbReference>
<dbReference type="AlphaFoldDB" id="A0A841R3Y2"/>
<dbReference type="Pfam" id="PF01381">
    <property type="entry name" value="HTH_3"/>
    <property type="match status" value="1"/>
</dbReference>
<dbReference type="Pfam" id="PF07883">
    <property type="entry name" value="Cupin_2"/>
    <property type="match status" value="1"/>
</dbReference>
<keyword evidence="4" id="KW-1185">Reference proteome</keyword>
<dbReference type="SUPFAM" id="SSF51182">
    <property type="entry name" value="RmlC-like cupins"/>
    <property type="match status" value="1"/>
</dbReference>
<keyword evidence="1" id="KW-0238">DNA-binding</keyword>
<accession>A0A841R3Y2</accession>
<evidence type="ECO:0000259" key="2">
    <source>
        <dbReference type="PROSITE" id="PS50943"/>
    </source>
</evidence>
<gene>
    <name evidence="3" type="ORF">HNR50_000208</name>
</gene>
<dbReference type="CDD" id="cd00093">
    <property type="entry name" value="HTH_XRE"/>
    <property type="match status" value="1"/>
</dbReference>
<sequence>MPKNLNYRFGEKIRLVRERRGMTLKEVGAEANVSESLVSQIERNKVSPSVDTLMAITDALDIDPEYLFRDYKKKRKVQITHEAQRNSLTLNNVIYYQLASILDSETGTGNCEVETMLIEIQPGGQKGDIEYGHPGNEIGIILSGKGELLYGTETHILNKGDSLSFSSDIPHILRNLGEEKLEALWIITPPRVFKD</sequence>
<dbReference type="Gene3D" id="1.10.260.40">
    <property type="entry name" value="lambda repressor-like DNA-binding domains"/>
    <property type="match status" value="1"/>
</dbReference>
<protein>
    <submittedName>
        <fullName evidence="3">Transcriptional regulator with XRE-family HTH domain</fullName>
    </submittedName>
</protein>
<dbReference type="InterPro" id="IPR014710">
    <property type="entry name" value="RmlC-like_jellyroll"/>
</dbReference>
<dbReference type="InterPro" id="IPR013096">
    <property type="entry name" value="Cupin_2"/>
</dbReference>